<comment type="caution">
    <text evidence="1">The sequence shown here is derived from an EMBL/GenBank/DDBJ whole genome shotgun (WGS) entry which is preliminary data.</text>
</comment>
<dbReference type="Proteomes" id="UP001144978">
    <property type="component" value="Unassembled WGS sequence"/>
</dbReference>
<accession>A0ACC1MHV7</accession>
<sequence length="124" mass="13381">MHAYLLHYSHCTQSWEPLQGTSSLFAHLGNNTADGSATLADSQLVTTVDEPHVVEFIIDNLDDGDHPFHLHGHKVRSPCPAAGPLAESICFPTFPSDIGALARRSVTVLDRWQRRGSVPAPGSG</sequence>
<proteinExistence type="predicted"/>
<evidence type="ECO:0000313" key="2">
    <source>
        <dbReference type="Proteomes" id="UP001144978"/>
    </source>
</evidence>
<reference evidence="1" key="1">
    <citation type="submission" date="2022-08" db="EMBL/GenBank/DDBJ databases">
        <title>Genome Sequence of Pycnoporus sanguineus.</title>
        <authorList>
            <person name="Buettner E."/>
        </authorList>
    </citation>
    <scope>NUCLEOTIDE SEQUENCE</scope>
    <source>
        <strain evidence="1">CG-C14</strain>
    </source>
</reference>
<gene>
    <name evidence="1" type="ORF">NUW54_g13979</name>
</gene>
<keyword evidence="2" id="KW-1185">Reference proteome</keyword>
<evidence type="ECO:0000313" key="1">
    <source>
        <dbReference type="EMBL" id="KAJ2965846.1"/>
    </source>
</evidence>
<name>A0ACC1MHV7_9APHY</name>
<dbReference type="EMBL" id="JANSHE010006861">
    <property type="protein sequence ID" value="KAJ2965846.1"/>
    <property type="molecule type" value="Genomic_DNA"/>
</dbReference>
<organism evidence="1 2">
    <name type="scientific">Trametes sanguinea</name>
    <dbReference type="NCBI Taxonomy" id="158606"/>
    <lineage>
        <taxon>Eukaryota</taxon>
        <taxon>Fungi</taxon>
        <taxon>Dikarya</taxon>
        <taxon>Basidiomycota</taxon>
        <taxon>Agaricomycotina</taxon>
        <taxon>Agaricomycetes</taxon>
        <taxon>Polyporales</taxon>
        <taxon>Polyporaceae</taxon>
        <taxon>Trametes</taxon>
    </lineage>
</organism>
<protein>
    <submittedName>
        <fullName evidence="1">Uncharacterized protein</fullName>
    </submittedName>
</protein>